<evidence type="ECO:0000313" key="4">
    <source>
        <dbReference type="Proteomes" id="UP001148614"/>
    </source>
</evidence>
<dbReference type="InterPro" id="IPR027417">
    <property type="entry name" value="P-loop_NTPase"/>
</dbReference>
<name>A0A9W8N3T0_9PEZI</name>
<protein>
    <submittedName>
        <fullName evidence="3">Uncharacterized protein</fullName>
    </submittedName>
</protein>
<dbReference type="SUPFAM" id="SSF52540">
    <property type="entry name" value="P-loop containing nucleoside triphosphate hydrolases"/>
    <property type="match status" value="1"/>
</dbReference>
<dbReference type="PRINTS" id="PR00449">
    <property type="entry name" value="RASTRNSFRMNG"/>
</dbReference>
<dbReference type="EMBL" id="JANPWZ010003349">
    <property type="protein sequence ID" value="KAJ3553101.1"/>
    <property type="molecule type" value="Genomic_DNA"/>
</dbReference>
<dbReference type="SMART" id="SM00173">
    <property type="entry name" value="RAS"/>
    <property type="match status" value="1"/>
</dbReference>
<dbReference type="PROSITE" id="PS51419">
    <property type="entry name" value="RAB"/>
    <property type="match status" value="1"/>
</dbReference>
<dbReference type="Proteomes" id="UP001148614">
    <property type="component" value="Unassembled WGS sequence"/>
</dbReference>
<dbReference type="Gene3D" id="3.40.50.300">
    <property type="entry name" value="P-loop containing nucleotide triphosphate hydrolases"/>
    <property type="match status" value="1"/>
</dbReference>
<dbReference type="GO" id="GO:0016020">
    <property type="term" value="C:membrane"/>
    <property type="evidence" value="ECO:0007669"/>
    <property type="project" value="InterPro"/>
</dbReference>
<dbReference type="AlphaFoldDB" id="A0A9W8N3T0"/>
<keyword evidence="2" id="KW-0342">GTP-binding</keyword>
<gene>
    <name evidence="3" type="ORF">NPX13_g10959</name>
</gene>
<dbReference type="PROSITE" id="PS51421">
    <property type="entry name" value="RAS"/>
    <property type="match status" value="1"/>
</dbReference>
<dbReference type="InterPro" id="IPR005225">
    <property type="entry name" value="Small_GTP-bd"/>
</dbReference>
<keyword evidence="1" id="KW-0547">Nucleotide-binding</keyword>
<dbReference type="NCBIfam" id="TIGR00231">
    <property type="entry name" value="small_GTP"/>
    <property type="match status" value="1"/>
</dbReference>
<dbReference type="SMART" id="SM00175">
    <property type="entry name" value="RAB"/>
    <property type="match status" value="1"/>
</dbReference>
<dbReference type="FunFam" id="3.40.50.300:FF:001423">
    <property type="entry name" value="Ras family GTPase"/>
    <property type="match status" value="1"/>
</dbReference>
<dbReference type="SMART" id="SM00176">
    <property type="entry name" value="RAN"/>
    <property type="match status" value="1"/>
</dbReference>
<dbReference type="PANTHER" id="PTHR24070">
    <property type="entry name" value="RAS, DI-RAS, AND RHEB FAMILY MEMBERS OF SMALL GTPASE SUPERFAMILY"/>
    <property type="match status" value="1"/>
</dbReference>
<dbReference type="PROSITE" id="PS51420">
    <property type="entry name" value="RHO"/>
    <property type="match status" value="1"/>
</dbReference>
<accession>A0A9W8N3T0</accession>
<evidence type="ECO:0000256" key="2">
    <source>
        <dbReference type="ARBA" id="ARBA00023134"/>
    </source>
</evidence>
<dbReference type="GO" id="GO:0005525">
    <property type="term" value="F:GTP binding"/>
    <property type="evidence" value="ECO:0007669"/>
    <property type="project" value="UniProtKB-KW"/>
</dbReference>
<dbReference type="VEuPathDB" id="FungiDB:F4678DRAFT_332501"/>
<keyword evidence="4" id="KW-1185">Reference proteome</keyword>
<dbReference type="GO" id="GO:0007165">
    <property type="term" value="P:signal transduction"/>
    <property type="evidence" value="ECO:0007669"/>
    <property type="project" value="InterPro"/>
</dbReference>
<comment type="caution">
    <text evidence="3">The sequence shown here is derived from an EMBL/GenBank/DDBJ whole genome shotgun (WGS) entry which is preliminary data.</text>
</comment>
<evidence type="ECO:0000313" key="3">
    <source>
        <dbReference type="EMBL" id="KAJ3553101.1"/>
    </source>
</evidence>
<dbReference type="SMART" id="SM00174">
    <property type="entry name" value="RHO"/>
    <property type="match status" value="1"/>
</dbReference>
<dbReference type="GO" id="GO:0003924">
    <property type="term" value="F:GTPase activity"/>
    <property type="evidence" value="ECO:0007669"/>
    <property type="project" value="InterPro"/>
</dbReference>
<evidence type="ECO:0000256" key="1">
    <source>
        <dbReference type="ARBA" id="ARBA00022741"/>
    </source>
</evidence>
<dbReference type="InterPro" id="IPR020849">
    <property type="entry name" value="Small_GTPase_Ras-type"/>
</dbReference>
<sequence>MSDQFPGMVMQTMQPGPLVPLVAVLGDSGVGKTALVMRLYNQQFIGPYDPTIEDSYRTRAMIDGQTYPLEVLDTAGHEDFGKLQDHWISQADGIILVYNITERNTFRSIRHLVEQVLSVKEWHTKDKAPDTVRPERLPIMIVGNQCDRSDKREVDENEGHALAKKYGCIFVEASAKHNRNVEKAFFDVVKLLRKSLYQEVYDDGLSSERASSQSSIWKAWRATFLGIGCCIFIHQATKQTTFGVIFECFQASTKDMETLEDFVPYEIPLGVQAGLLFQAPPLTQTTQLSAPAA</sequence>
<dbReference type="Pfam" id="PF00071">
    <property type="entry name" value="Ras"/>
    <property type="match status" value="1"/>
</dbReference>
<proteinExistence type="predicted"/>
<organism evidence="3 4">
    <name type="scientific">Xylaria arbuscula</name>
    <dbReference type="NCBI Taxonomy" id="114810"/>
    <lineage>
        <taxon>Eukaryota</taxon>
        <taxon>Fungi</taxon>
        <taxon>Dikarya</taxon>
        <taxon>Ascomycota</taxon>
        <taxon>Pezizomycotina</taxon>
        <taxon>Sordariomycetes</taxon>
        <taxon>Xylariomycetidae</taxon>
        <taxon>Xylariales</taxon>
        <taxon>Xylariaceae</taxon>
        <taxon>Xylaria</taxon>
    </lineage>
</organism>
<dbReference type="InterPro" id="IPR001806">
    <property type="entry name" value="Small_GTPase"/>
</dbReference>
<reference evidence="3" key="1">
    <citation type="submission" date="2022-07" db="EMBL/GenBank/DDBJ databases">
        <title>Genome Sequence of Xylaria arbuscula.</title>
        <authorList>
            <person name="Buettner E."/>
        </authorList>
    </citation>
    <scope>NUCLEOTIDE SEQUENCE</scope>
    <source>
        <strain evidence="3">VT107</strain>
    </source>
</reference>